<organism evidence="1 2">
    <name type="scientific">Acaulospora colombiana</name>
    <dbReference type="NCBI Taxonomy" id="27376"/>
    <lineage>
        <taxon>Eukaryota</taxon>
        <taxon>Fungi</taxon>
        <taxon>Fungi incertae sedis</taxon>
        <taxon>Mucoromycota</taxon>
        <taxon>Glomeromycotina</taxon>
        <taxon>Glomeromycetes</taxon>
        <taxon>Diversisporales</taxon>
        <taxon>Acaulosporaceae</taxon>
        <taxon>Acaulospora</taxon>
    </lineage>
</organism>
<evidence type="ECO:0000313" key="2">
    <source>
        <dbReference type="Proteomes" id="UP000789525"/>
    </source>
</evidence>
<accession>A0ACA9QBK2</accession>
<dbReference type="EMBL" id="CAJVPT010048392">
    <property type="protein sequence ID" value="CAG8741992.1"/>
    <property type="molecule type" value="Genomic_DNA"/>
</dbReference>
<gene>
    <name evidence="1" type="ORF">ACOLOM_LOCUS12227</name>
</gene>
<proteinExistence type="predicted"/>
<feature type="non-terminal residue" evidence="1">
    <location>
        <position position="1"/>
    </location>
</feature>
<sequence length="124" mass="13950">PQKTPEMRKTKRHSSTSFGKDQVAILNFSKQARTNSNVKVEVQSPTDERRLSRSCSQEPKSILDPTTISPPPALGRDVMAEHELRSTLRGYTTLQYIAGMHDSICTRRIDSSLSPFGVQSRFSR</sequence>
<dbReference type="Proteomes" id="UP000789525">
    <property type="component" value="Unassembled WGS sequence"/>
</dbReference>
<feature type="non-terminal residue" evidence="1">
    <location>
        <position position="124"/>
    </location>
</feature>
<name>A0ACA9QBK2_9GLOM</name>
<comment type="caution">
    <text evidence="1">The sequence shown here is derived from an EMBL/GenBank/DDBJ whole genome shotgun (WGS) entry which is preliminary data.</text>
</comment>
<protein>
    <submittedName>
        <fullName evidence="1">7938_t:CDS:1</fullName>
    </submittedName>
</protein>
<keyword evidence="2" id="KW-1185">Reference proteome</keyword>
<evidence type="ECO:0000313" key="1">
    <source>
        <dbReference type="EMBL" id="CAG8741992.1"/>
    </source>
</evidence>
<reference evidence="1" key="1">
    <citation type="submission" date="2021-06" db="EMBL/GenBank/DDBJ databases">
        <authorList>
            <person name="Kallberg Y."/>
            <person name="Tangrot J."/>
            <person name="Rosling A."/>
        </authorList>
    </citation>
    <scope>NUCLEOTIDE SEQUENCE</scope>
    <source>
        <strain evidence="1">CL356</strain>
    </source>
</reference>